<dbReference type="EMBL" id="JBHMQT010000006">
    <property type="protein sequence ID" value="MFC0861750.1"/>
    <property type="molecule type" value="Genomic_DNA"/>
</dbReference>
<dbReference type="InterPro" id="IPR000667">
    <property type="entry name" value="Peptidase_S13"/>
</dbReference>
<feature type="compositionally biased region" description="Low complexity" evidence="3">
    <location>
        <begin position="290"/>
        <end position="314"/>
    </location>
</feature>
<keyword evidence="4" id="KW-0121">Carboxypeptidase</keyword>
<reference evidence="4 5" key="1">
    <citation type="submission" date="2024-09" db="EMBL/GenBank/DDBJ databases">
        <authorList>
            <person name="Sun Q."/>
            <person name="Mori K."/>
        </authorList>
    </citation>
    <scope>NUCLEOTIDE SEQUENCE [LARGE SCALE GENOMIC DNA]</scope>
    <source>
        <strain evidence="4 5">TBRC 1851</strain>
    </source>
</reference>
<keyword evidence="4" id="KW-0645">Protease</keyword>
<dbReference type="RefSeq" id="WP_394299974.1">
    <property type="nucleotide sequence ID" value="NZ_JBHMQT010000006.1"/>
</dbReference>
<name>A0ABV6TZX6_9ACTN</name>
<dbReference type="SUPFAM" id="SSF56601">
    <property type="entry name" value="beta-lactamase/transpeptidase-like"/>
    <property type="match status" value="1"/>
</dbReference>
<keyword evidence="5" id="KW-1185">Reference proteome</keyword>
<keyword evidence="2 4" id="KW-0378">Hydrolase</keyword>
<dbReference type="PRINTS" id="PR00922">
    <property type="entry name" value="DADACBPTASE3"/>
</dbReference>
<dbReference type="PANTHER" id="PTHR30023">
    <property type="entry name" value="D-ALANYL-D-ALANINE CARBOXYPEPTIDASE"/>
    <property type="match status" value="1"/>
</dbReference>
<sequence length="515" mass="51966">MVLRRERWMVLATLALLQIFVVVAGVYGYVVIHDATRTPAPIASPEPTPTPIITAGPVLAAAGDGVLPAKGTLTSRLRGAMGAPGLGRNVAGIVLDARTGETLFDGRSTAPITPASTTKVVTALAVLASVGPDARFATRVVQGEAKNSIVLVGGGDPTLAGLRGTGKGGYPRPASLAQLASRTAKALKAARITRVTLSYDASLFAGPRLAPGWKPNYIPEGSVAPVAALTMDEGRTAGGGLLADPPRETAAAFAALLRRNGVKVGDKIVPADAPPTDQVVSGSPGTDASNVDGQNGAAQNGAAQNGVGQNRAGQNGAGQNGAGQDAGARAGQELARVESPPVYALVERMLTLSDNDLAEALARQVAVREGTPHTFTGATDAIHRVLARLKLDGGVEVHDGSGLSTHNRITPAALGRLLAAAASPANPALHSLISGLPVAGFTGTLHGRYGKSDSAAGAGLVRAKTGTLNGVNTLAGISYTTNGRLVTFAFMADEVADAHGAIVALDKMATIVSQS</sequence>
<evidence type="ECO:0000313" key="5">
    <source>
        <dbReference type="Proteomes" id="UP001589870"/>
    </source>
</evidence>
<evidence type="ECO:0000256" key="2">
    <source>
        <dbReference type="ARBA" id="ARBA00022801"/>
    </source>
</evidence>
<dbReference type="Gene3D" id="3.40.710.10">
    <property type="entry name" value="DD-peptidase/beta-lactamase superfamily"/>
    <property type="match status" value="2"/>
</dbReference>
<dbReference type="Proteomes" id="UP001589870">
    <property type="component" value="Unassembled WGS sequence"/>
</dbReference>
<proteinExistence type="inferred from homology"/>
<dbReference type="PANTHER" id="PTHR30023:SF0">
    <property type="entry name" value="PENICILLIN-SENSITIVE CARBOXYPEPTIDASE A"/>
    <property type="match status" value="1"/>
</dbReference>
<organism evidence="4 5">
    <name type="scientific">Sphaerimonospora cavernae</name>
    <dbReference type="NCBI Taxonomy" id="1740611"/>
    <lineage>
        <taxon>Bacteria</taxon>
        <taxon>Bacillati</taxon>
        <taxon>Actinomycetota</taxon>
        <taxon>Actinomycetes</taxon>
        <taxon>Streptosporangiales</taxon>
        <taxon>Streptosporangiaceae</taxon>
        <taxon>Sphaerimonospora</taxon>
    </lineage>
</organism>
<feature type="region of interest" description="Disordered" evidence="3">
    <location>
        <begin position="267"/>
        <end position="330"/>
    </location>
</feature>
<comment type="caution">
    <text evidence="4">The sequence shown here is derived from an EMBL/GenBank/DDBJ whole genome shotgun (WGS) entry which is preliminary data.</text>
</comment>
<accession>A0ABV6TZX6</accession>
<gene>
    <name evidence="4" type="primary">dacB</name>
    <name evidence="4" type="ORF">ACFHYQ_05510</name>
</gene>
<evidence type="ECO:0000256" key="3">
    <source>
        <dbReference type="SAM" id="MobiDB-lite"/>
    </source>
</evidence>
<dbReference type="NCBIfam" id="TIGR00666">
    <property type="entry name" value="PBP4"/>
    <property type="match status" value="1"/>
</dbReference>
<evidence type="ECO:0000256" key="1">
    <source>
        <dbReference type="ARBA" id="ARBA00006096"/>
    </source>
</evidence>
<dbReference type="EC" id="3.4.16.4" evidence="4"/>
<dbReference type="InterPro" id="IPR012338">
    <property type="entry name" value="Beta-lactam/transpept-like"/>
</dbReference>
<protein>
    <submittedName>
        <fullName evidence="4">D-alanyl-D-alanine carboxypeptidase/D-alanyl-D-alanine-endopeptidase</fullName>
        <ecNumber evidence="4">3.4.16.4</ecNumber>
    </submittedName>
</protein>
<comment type="similarity">
    <text evidence="1">Belongs to the peptidase S13 family.</text>
</comment>
<dbReference type="Pfam" id="PF02113">
    <property type="entry name" value="Peptidase_S13"/>
    <property type="match status" value="2"/>
</dbReference>
<feature type="compositionally biased region" description="Polar residues" evidence="3">
    <location>
        <begin position="278"/>
        <end position="289"/>
    </location>
</feature>
<evidence type="ECO:0000313" key="4">
    <source>
        <dbReference type="EMBL" id="MFC0861750.1"/>
    </source>
</evidence>
<dbReference type="GO" id="GO:0009002">
    <property type="term" value="F:serine-type D-Ala-D-Ala carboxypeptidase activity"/>
    <property type="evidence" value="ECO:0007669"/>
    <property type="project" value="UniProtKB-EC"/>
</dbReference>